<dbReference type="InterPro" id="IPR006144">
    <property type="entry name" value="Secretion_HlyD_CS"/>
</dbReference>
<feature type="domain" description="AprE-like beta-barrel" evidence="9">
    <location>
        <begin position="309"/>
        <end position="405"/>
    </location>
</feature>
<gene>
    <name evidence="10" type="ORF">DT99_33695</name>
</gene>
<dbReference type="PRINTS" id="PR01490">
    <property type="entry name" value="RTXTOXIND"/>
</dbReference>
<evidence type="ECO:0000256" key="5">
    <source>
        <dbReference type="ARBA" id="ARBA00022989"/>
    </source>
</evidence>
<feature type="coiled-coil region" evidence="7">
    <location>
        <begin position="222"/>
        <end position="263"/>
    </location>
</feature>
<dbReference type="InterPro" id="IPR050739">
    <property type="entry name" value="MFP"/>
</dbReference>
<dbReference type="InterPro" id="IPR058982">
    <property type="entry name" value="Beta-barrel_AprE"/>
</dbReference>
<dbReference type="PANTHER" id="PTHR30386">
    <property type="entry name" value="MEMBRANE FUSION SUBUNIT OF EMRAB-TOLC MULTIDRUG EFFLUX PUMP"/>
    <property type="match status" value="1"/>
</dbReference>
<comment type="similarity">
    <text evidence="2">Belongs to the membrane fusion protein (MFP) (TC 8.A.1) family.</text>
</comment>
<protein>
    <submittedName>
        <fullName evidence="10">Multidrug transporter</fullName>
    </submittedName>
</protein>
<keyword evidence="4 8" id="KW-0812">Transmembrane</keyword>
<dbReference type="GO" id="GO:0016020">
    <property type="term" value="C:membrane"/>
    <property type="evidence" value="ECO:0007669"/>
    <property type="project" value="UniProtKB-SubCell"/>
</dbReference>
<evidence type="ECO:0000256" key="8">
    <source>
        <dbReference type="SAM" id="Phobius"/>
    </source>
</evidence>
<dbReference type="PROSITE" id="PS00543">
    <property type="entry name" value="HLYD_FAMILY"/>
    <property type="match status" value="1"/>
</dbReference>
<keyword evidence="3" id="KW-0813">Transport</keyword>
<dbReference type="GO" id="GO:0009306">
    <property type="term" value="P:protein secretion"/>
    <property type="evidence" value="ECO:0007669"/>
    <property type="project" value="InterPro"/>
</dbReference>
<keyword evidence="6 8" id="KW-0472">Membrane</keyword>
<evidence type="ECO:0000259" key="9">
    <source>
        <dbReference type="Pfam" id="PF26002"/>
    </source>
</evidence>
<accession>A0A071M486</accession>
<dbReference type="PANTHER" id="PTHR30386:SF28">
    <property type="entry name" value="EXPORTED PROTEIN"/>
    <property type="match status" value="1"/>
</dbReference>
<dbReference type="OrthoDB" id="9775513at2"/>
<dbReference type="Pfam" id="PF26002">
    <property type="entry name" value="Beta-barrel_AprE"/>
    <property type="match status" value="1"/>
</dbReference>
<feature type="transmembrane region" description="Helical" evidence="8">
    <location>
        <begin position="39"/>
        <end position="61"/>
    </location>
</feature>
<reference evidence="10" key="1">
    <citation type="submission" date="2014-04" db="EMBL/GenBank/DDBJ databases">
        <title>In planta biocontrol of soil-borne Fusarium wilt of banana through a plant endophytic bacterium, Burkholderia cenocepacia 869T2.</title>
        <authorList>
            <person name="Ho Y.-N."/>
            <person name="Chiang H.-M."/>
            <person name="Chao C.-P."/>
            <person name="Su C.-C."/>
            <person name="Hsu H.-F."/>
            <person name="Guo C.-T."/>
            <person name="Hsieh J.-L."/>
            <person name="Huang C.-C."/>
        </authorList>
    </citation>
    <scope>NUCLEOTIDE SEQUENCE [LARGE SCALE GENOMIC DNA]</scope>
    <source>
        <strain evidence="10">869T2</strain>
    </source>
</reference>
<evidence type="ECO:0000256" key="3">
    <source>
        <dbReference type="ARBA" id="ARBA00022448"/>
    </source>
</evidence>
<organism evidence="10">
    <name type="scientific">Burkholderia cenocepacia</name>
    <dbReference type="NCBI Taxonomy" id="95486"/>
    <lineage>
        <taxon>Bacteria</taxon>
        <taxon>Pseudomonadati</taxon>
        <taxon>Pseudomonadota</taxon>
        <taxon>Betaproteobacteria</taxon>
        <taxon>Burkholderiales</taxon>
        <taxon>Burkholderiaceae</taxon>
        <taxon>Burkholderia</taxon>
        <taxon>Burkholderia cepacia complex</taxon>
    </lineage>
</organism>
<sequence length="431" mass="48082">MPIWNSALQEQKPSRKLARGTTFGTVIHGVVDVPVSMRFFCYLSLAMFAMFVTALVELSYANTESVSGMLTPRSGLIGVGAPPGWAVRDIYVGKDQQVKAGQRLMAVTRDTSFVSQANNVQGMRAALDRQRVEVTQQIDAARLEYRSSVQQINQQIAAQGESRGLIDRQIQDQKRIVDEYGERRARVKQLLDEQVVTLEQYNQVNTQYLQAGQAYQDLLLRRAELAKNAMKLRGDLDTMQSKYDGANAELKIKQEELNAKEYNIDENVNQVLYAPADGQIVRLDVVQGGVIDPPGTRVVEILPAQADGLIAEVYIPSSKAGFVKKGQEVKVAYASYPVEKFGTYRGKVLSISPVAFSAKELNLPGDAAAPQTYFKTWVELADRTPSFEGRPLSLRAGMMLKADVVLERRSLLEWLFEPLYRIRQRLFGVPA</sequence>
<evidence type="ECO:0000256" key="2">
    <source>
        <dbReference type="ARBA" id="ARBA00009477"/>
    </source>
</evidence>
<dbReference type="Gene3D" id="2.40.30.170">
    <property type="match status" value="1"/>
</dbReference>
<dbReference type="AlphaFoldDB" id="A0A071M486"/>
<proteinExistence type="inferred from homology"/>
<evidence type="ECO:0000256" key="7">
    <source>
        <dbReference type="SAM" id="Coils"/>
    </source>
</evidence>
<keyword evidence="5 8" id="KW-1133">Transmembrane helix</keyword>
<evidence type="ECO:0000256" key="1">
    <source>
        <dbReference type="ARBA" id="ARBA00004167"/>
    </source>
</evidence>
<dbReference type="EMBL" id="JJOA01000056">
    <property type="protein sequence ID" value="KEA55562.1"/>
    <property type="molecule type" value="Genomic_DNA"/>
</dbReference>
<evidence type="ECO:0000256" key="4">
    <source>
        <dbReference type="ARBA" id="ARBA00022692"/>
    </source>
</evidence>
<evidence type="ECO:0000313" key="10">
    <source>
        <dbReference type="EMBL" id="KEA55562.1"/>
    </source>
</evidence>
<comment type="subcellular location">
    <subcellularLocation>
        <location evidence="1">Membrane</location>
        <topology evidence="1">Single-pass membrane protein</topology>
    </subcellularLocation>
</comment>
<keyword evidence="7" id="KW-0175">Coiled coil</keyword>
<evidence type="ECO:0000256" key="6">
    <source>
        <dbReference type="ARBA" id="ARBA00023136"/>
    </source>
</evidence>
<name>A0A071M486_9BURK</name>
<comment type="caution">
    <text evidence="10">The sequence shown here is derived from an EMBL/GenBank/DDBJ whole genome shotgun (WGS) entry which is preliminary data.</text>
</comment>